<dbReference type="OrthoDB" id="212302at2157"/>
<dbReference type="InterPro" id="IPR041380">
    <property type="entry name" value="Acetyltransf_17"/>
</dbReference>
<dbReference type="eggNOG" id="arCOG10664">
    <property type="taxonomic scope" value="Archaea"/>
</dbReference>
<keyword evidence="4" id="KW-1185">Reference proteome</keyword>
<dbReference type="PANTHER" id="PTHR37817:SF1">
    <property type="entry name" value="N-ACETYLTRANSFERASE EIS"/>
    <property type="match status" value="1"/>
</dbReference>
<dbReference type="STRING" id="519442.Huta_0434"/>
<dbReference type="Proteomes" id="UP000002071">
    <property type="component" value="Chromosome"/>
</dbReference>
<dbReference type="InterPro" id="IPR025559">
    <property type="entry name" value="Eis_dom"/>
</dbReference>
<dbReference type="Pfam" id="PF13530">
    <property type="entry name" value="SCP2_2"/>
    <property type="match status" value="1"/>
</dbReference>
<protein>
    <recommendedName>
        <fullName evidence="5">GNAT family N-acetyltransferase</fullName>
    </recommendedName>
</protein>
<evidence type="ECO:0000313" key="4">
    <source>
        <dbReference type="Proteomes" id="UP000002071"/>
    </source>
</evidence>
<dbReference type="Pfam" id="PF17668">
    <property type="entry name" value="Acetyltransf_17"/>
    <property type="match status" value="1"/>
</dbReference>
<name>C7NS14_HALUD</name>
<organism evidence="3 4">
    <name type="scientific">Halorhabdus utahensis (strain DSM 12940 / JCM 11049 / AX-2)</name>
    <dbReference type="NCBI Taxonomy" id="519442"/>
    <lineage>
        <taxon>Archaea</taxon>
        <taxon>Methanobacteriati</taxon>
        <taxon>Methanobacteriota</taxon>
        <taxon>Stenosarchaea group</taxon>
        <taxon>Halobacteria</taxon>
        <taxon>Halobacteriales</taxon>
        <taxon>Haloarculaceae</taxon>
        <taxon>Halorhabdus</taxon>
    </lineage>
</organism>
<dbReference type="GO" id="GO:0030649">
    <property type="term" value="P:aminoglycoside antibiotic catabolic process"/>
    <property type="evidence" value="ECO:0007669"/>
    <property type="project" value="TreeGrafter"/>
</dbReference>
<accession>C7NS14</accession>
<dbReference type="InterPro" id="IPR051554">
    <property type="entry name" value="Acetyltransferase_Eis"/>
</dbReference>
<gene>
    <name evidence="3" type="ordered locus">Huta_0434</name>
</gene>
<evidence type="ECO:0000259" key="2">
    <source>
        <dbReference type="Pfam" id="PF17668"/>
    </source>
</evidence>
<reference evidence="3 4" key="1">
    <citation type="journal article" date="2009" name="Stand. Genomic Sci.">
        <title>Complete genome sequence of Halorhabdus utahensis type strain (AX-2).</title>
        <authorList>
            <person name="Anderson I."/>
            <person name="Tindall B.J."/>
            <person name="Pomrenke H."/>
            <person name="Goker M."/>
            <person name="Lapidus A."/>
            <person name="Nolan M."/>
            <person name="Copeland A."/>
            <person name="Glavina Del Rio T."/>
            <person name="Chen F."/>
            <person name="Tice H."/>
            <person name="Cheng J.F."/>
            <person name="Lucas S."/>
            <person name="Chertkov O."/>
            <person name="Bruce D."/>
            <person name="Brettin T."/>
            <person name="Detter J.C."/>
            <person name="Han C."/>
            <person name="Goodwin L."/>
            <person name="Land M."/>
            <person name="Hauser L."/>
            <person name="Chang Y.J."/>
            <person name="Jeffries C.D."/>
            <person name="Pitluck S."/>
            <person name="Pati A."/>
            <person name="Mavromatis K."/>
            <person name="Ivanova N."/>
            <person name="Ovchinnikova G."/>
            <person name="Chen A."/>
            <person name="Palaniappan K."/>
            <person name="Chain P."/>
            <person name="Rohde M."/>
            <person name="Bristow J."/>
            <person name="Eisen J.A."/>
            <person name="Markowitz V."/>
            <person name="Hugenholtz P."/>
            <person name="Kyrpides N.C."/>
            <person name="Klenk H.P."/>
        </authorList>
    </citation>
    <scope>NUCLEOTIDE SEQUENCE [LARGE SCALE GENOMIC DNA]</scope>
    <source>
        <strain evidence="4">DSM 12940 / JCM 11049 / AX-2</strain>
    </source>
</reference>
<dbReference type="Gene3D" id="3.30.1050.10">
    <property type="entry name" value="SCP2 sterol-binding domain"/>
    <property type="match status" value="1"/>
</dbReference>
<proteinExistence type="predicted"/>
<dbReference type="EMBL" id="CP001687">
    <property type="protein sequence ID" value="ACV10621.1"/>
    <property type="molecule type" value="Genomic_DNA"/>
</dbReference>
<dbReference type="GO" id="GO:0034069">
    <property type="term" value="F:aminoglycoside N-acetyltransferase activity"/>
    <property type="evidence" value="ECO:0007669"/>
    <property type="project" value="TreeGrafter"/>
</dbReference>
<dbReference type="AlphaFoldDB" id="C7NS14"/>
<dbReference type="RefSeq" id="WP_012795498.1">
    <property type="nucleotide sequence ID" value="NC_013158.1"/>
</dbReference>
<feature type="domain" description="Eis-like acetyltransferase" evidence="2">
    <location>
        <begin position="178"/>
        <end position="287"/>
    </location>
</feature>
<dbReference type="InterPro" id="IPR016181">
    <property type="entry name" value="Acyl_CoA_acyltransferase"/>
</dbReference>
<dbReference type="PANTHER" id="PTHR37817">
    <property type="entry name" value="N-ACETYLTRANSFERASE EIS"/>
    <property type="match status" value="1"/>
</dbReference>
<dbReference type="HOGENOM" id="CLU_050659_1_1_2"/>
<dbReference type="Gene3D" id="3.40.630.30">
    <property type="match status" value="2"/>
</dbReference>
<dbReference type="SUPFAM" id="SSF55718">
    <property type="entry name" value="SCP-like"/>
    <property type="match status" value="1"/>
</dbReference>
<dbReference type="KEGG" id="hut:Huta_0434"/>
<sequence>MREFRPISAAERTAFDRIRQYAFHAEDGPHVTDAGEDGDDHPPIGTRYGYFDEEKPASICIHYTFEMRVRGEWTTVGGHGAVATPPERRREGNVRRMLRESLRTFEVVPLVTLWPFSTAFYRQFGWATANEITRYTVPPETLAGVSEEPGEFRPVEPDDWRDLRKSHLAAGRGETLSMRRSEQWWRRRIFHEWGEDRRHAYAYYRDDTPAGYVVYSVERDDAAELDVKYHGARDHAAYRAVLGFLGDHDSQVDSVSFARPGDSVLFDTLGDPQAADVELLPGPMVRLTDVPAALEAIPYPDGLDERVTLSVDDPLLPENDGTYELLVEGGDGSCRSVTADAPDVTVGVGPLSRLVIGARSADTLATVGDLTADPATRETLAELFPSERVFLREFF</sequence>
<feature type="domain" description="Enhanced intracellular survival protein" evidence="1">
    <location>
        <begin position="290"/>
        <end position="391"/>
    </location>
</feature>
<dbReference type="Pfam" id="PF13527">
    <property type="entry name" value="Acetyltransf_9"/>
    <property type="match status" value="1"/>
</dbReference>
<dbReference type="GeneID" id="8382701"/>
<dbReference type="InterPro" id="IPR036527">
    <property type="entry name" value="SCP2_sterol-bd_dom_sf"/>
</dbReference>
<evidence type="ECO:0008006" key="5">
    <source>
        <dbReference type="Google" id="ProtNLM"/>
    </source>
</evidence>
<evidence type="ECO:0000259" key="1">
    <source>
        <dbReference type="Pfam" id="PF13530"/>
    </source>
</evidence>
<evidence type="ECO:0000313" key="3">
    <source>
        <dbReference type="EMBL" id="ACV10621.1"/>
    </source>
</evidence>
<dbReference type="SUPFAM" id="SSF55729">
    <property type="entry name" value="Acyl-CoA N-acyltransferases (Nat)"/>
    <property type="match status" value="1"/>
</dbReference>